<accession>A0A846QV21</accession>
<dbReference type="RefSeq" id="WP_167960691.1">
    <property type="nucleotide sequence ID" value="NZ_JAATJJ010000001.1"/>
</dbReference>
<dbReference type="EMBL" id="JAATJJ010000001">
    <property type="protein sequence ID" value="NJB70143.1"/>
    <property type="molecule type" value="Genomic_DNA"/>
</dbReference>
<protein>
    <recommendedName>
        <fullName evidence="1">DUF5777 domain-containing protein</fullName>
    </recommendedName>
</protein>
<dbReference type="InterPro" id="IPR045916">
    <property type="entry name" value="DUF5777"/>
</dbReference>
<dbReference type="AlphaFoldDB" id="A0A846QV21"/>
<reference evidence="2 3" key="1">
    <citation type="submission" date="2020-03" db="EMBL/GenBank/DDBJ databases">
        <title>Genomic Encyclopedia of Type Strains, Phase IV (KMG-IV): sequencing the most valuable type-strain genomes for metagenomic binning, comparative biology and taxonomic classification.</title>
        <authorList>
            <person name="Goeker M."/>
        </authorList>
    </citation>
    <scope>NUCLEOTIDE SEQUENCE [LARGE SCALE GENOMIC DNA]</scope>
    <source>
        <strain evidence="2 3">DSM 29762</strain>
    </source>
</reference>
<evidence type="ECO:0000313" key="3">
    <source>
        <dbReference type="Proteomes" id="UP000590442"/>
    </source>
</evidence>
<gene>
    <name evidence="2" type="ORF">GGR42_000605</name>
</gene>
<feature type="domain" description="DUF5777" evidence="1">
    <location>
        <begin position="38"/>
        <end position="281"/>
    </location>
</feature>
<name>A0A846QV21_9FLAO</name>
<dbReference type="Proteomes" id="UP000590442">
    <property type="component" value="Unassembled WGS sequence"/>
</dbReference>
<keyword evidence="3" id="KW-1185">Reference proteome</keyword>
<proteinExistence type="predicted"/>
<sequence length="281" mass="31891">MKILNILLLIFPVLLFSQDDLFSEIDTDVADEFETAAFKGLKIVNFESTKMISNKELYFVVSHRFGSVKTGFKDFFGLDQAVTRLNFIYGVSDGINIGVSRSSFLKTYETSIKLRLLRQKNGGSPFTIVSFNTLLINSALEKENLPGLEFDHRLGYTVQLLISRKVNKNFSLELIPTYFHDNLVQLDEQENSQYSLGLGGRHKLSKRWSLNADYGYHLNRAENSPFKNPFSIGFDLETGGHVFQLHFTNAQPMNTNGFLGQAIGDWGEGDFFFGFNVSRVF</sequence>
<evidence type="ECO:0000259" key="1">
    <source>
        <dbReference type="Pfam" id="PF19089"/>
    </source>
</evidence>
<comment type="caution">
    <text evidence="2">The sequence shown here is derived from an EMBL/GenBank/DDBJ whole genome shotgun (WGS) entry which is preliminary data.</text>
</comment>
<dbReference type="SUPFAM" id="SSF56935">
    <property type="entry name" value="Porins"/>
    <property type="match status" value="1"/>
</dbReference>
<organism evidence="2 3">
    <name type="scientific">Saonia flava</name>
    <dbReference type="NCBI Taxonomy" id="523696"/>
    <lineage>
        <taxon>Bacteria</taxon>
        <taxon>Pseudomonadati</taxon>
        <taxon>Bacteroidota</taxon>
        <taxon>Flavobacteriia</taxon>
        <taxon>Flavobacteriales</taxon>
        <taxon>Flavobacteriaceae</taxon>
        <taxon>Saonia</taxon>
    </lineage>
</organism>
<dbReference type="Pfam" id="PF19089">
    <property type="entry name" value="DUF5777"/>
    <property type="match status" value="1"/>
</dbReference>
<evidence type="ECO:0000313" key="2">
    <source>
        <dbReference type="EMBL" id="NJB70143.1"/>
    </source>
</evidence>